<evidence type="ECO:0000313" key="3">
    <source>
        <dbReference type="Proteomes" id="UP000805841"/>
    </source>
</evidence>
<reference evidence="2 3" key="1">
    <citation type="journal article" date="2020" name="Insects">
        <title>Bacteria Belonging to Pseudomonas typographi sp. nov. from the Bark Beetle Ips typographus Have Genomic Potential to Aid in the Host Ecology.</title>
        <authorList>
            <person name="Peral-Aranega E."/>
            <person name="Saati-Santamaria Z."/>
            <person name="Kolarik M."/>
            <person name="Rivas R."/>
            <person name="Garcia-Fraile P."/>
        </authorList>
    </citation>
    <scope>NUCLEOTIDE SEQUENCE [LARGE SCALE GENOMIC DNA]</scope>
    <source>
        <strain evidence="2 3">CA3A</strain>
    </source>
</reference>
<evidence type="ECO:0000313" key="2">
    <source>
        <dbReference type="EMBL" id="MBD1602339.1"/>
    </source>
</evidence>
<organism evidence="2 3">
    <name type="scientific">Pseudomonas typographi</name>
    <dbReference type="NCBI Taxonomy" id="2715964"/>
    <lineage>
        <taxon>Bacteria</taxon>
        <taxon>Pseudomonadati</taxon>
        <taxon>Pseudomonadota</taxon>
        <taxon>Gammaproteobacteria</taxon>
        <taxon>Pseudomonadales</taxon>
        <taxon>Pseudomonadaceae</taxon>
        <taxon>Pseudomonas</taxon>
    </lineage>
</organism>
<dbReference type="EMBL" id="JAAOCA010000066">
    <property type="protein sequence ID" value="MBD1602339.1"/>
    <property type="molecule type" value="Genomic_DNA"/>
</dbReference>
<name>A0ABR7ZA55_9PSED</name>
<accession>A0ABR7ZA55</accession>
<protein>
    <submittedName>
        <fullName evidence="2">Terminase</fullName>
    </submittedName>
</protein>
<feature type="region of interest" description="Disordered" evidence="1">
    <location>
        <begin position="107"/>
        <end position="126"/>
    </location>
</feature>
<sequence>MARPRTPTNVLELRGSFKKHPERKRQDAESSGPLTSAPDHINGAVLHAWNEIAEVAPLDVLTNSDRISLEIAANLLAQFRDDPIEFTAAKLVRLEALLGKFGMTPADRAKVGGKKEAPKGNPFAEL</sequence>
<gene>
    <name evidence="2" type="ORF">HAQ05_27030</name>
</gene>
<feature type="compositionally biased region" description="Basic and acidic residues" evidence="1">
    <location>
        <begin position="107"/>
        <end position="118"/>
    </location>
</feature>
<proteinExistence type="predicted"/>
<comment type="caution">
    <text evidence="2">The sequence shown here is derived from an EMBL/GenBank/DDBJ whole genome shotgun (WGS) entry which is preliminary data.</text>
</comment>
<feature type="region of interest" description="Disordered" evidence="1">
    <location>
        <begin position="1"/>
        <end position="40"/>
    </location>
</feature>
<keyword evidence="3" id="KW-1185">Reference proteome</keyword>
<evidence type="ECO:0000256" key="1">
    <source>
        <dbReference type="SAM" id="MobiDB-lite"/>
    </source>
</evidence>
<dbReference type="Proteomes" id="UP000805841">
    <property type="component" value="Unassembled WGS sequence"/>
</dbReference>